<dbReference type="PANTHER" id="PTHR42749:SF1">
    <property type="entry name" value="CELL SHAPE-DETERMINING PROTEIN MREB"/>
    <property type="match status" value="1"/>
</dbReference>
<proteinExistence type="predicted"/>
<accession>A0A2T3A4B4</accession>
<dbReference type="InParanoid" id="A0A2T3A4B4"/>
<dbReference type="AlphaFoldDB" id="A0A2T3A4B4"/>
<protein>
    <recommendedName>
        <fullName evidence="3">Hsp70 family chaperone</fullName>
    </recommendedName>
</protein>
<dbReference type="STRING" id="2025994.A0A2T3A4B4"/>
<evidence type="ECO:0000313" key="2">
    <source>
        <dbReference type="Proteomes" id="UP000241462"/>
    </source>
</evidence>
<dbReference type="SUPFAM" id="SSF53067">
    <property type="entry name" value="Actin-like ATPase domain"/>
    <property type="match status" value="1"/>
</dbReference>
<organism evidence="1 2">
    <name type="scientific">Coniella lustricola</name>
    <dbReference type="NCBI Taxonomy" id="2025994"/>
    <lineage>
        <taxon>Eukaryota</taxon>
        <taxon>Fungi</taxon>
        <taxon>Dikarya</taxon>
        <taxon>Ascomycota</taxon>
        <taxon>Pezizomycotina</taxon>
        <taxon>Sordariomycetes</taxon>
        <taxon>Sordariomycetidae</taxon>
        <taxon>Diaporthales</taxon>
        <taxon>Schizoparmaceae</taxon>
        <taxon>Coniella</taxon>
    </lineage>
</organism>
<dbReference type="PANTHER" id="PTHR42749">
    <property type="entry name" value="CELL SHAPE-DETERMINING PROTEIN MREB"/>
    <property type="match status" value="1"/>
</dbReference>
<sequence>MEKRPDILVAFDLGTTFTGVGWARTREDVLQSPIQIVSNWPGCSTRNEQKVQTCLVYSPGMKLSSWGFLCEDDDGNDRTRRDMFKMFLDKATLGEAQQHHLPGCPASLDEAQQLVTDYLHQIYLHIKSTIEQQTGIGPSTNWKELAVEFIFSVPTTWRSLDIVNRYKNAIHDAGFGTEGLLHKATVELTESEAAAVATIKSTAVSFRQDDIFLSVDAGGGTTDFALMEVIEARDPYPSMRQLTQVDGIGIGSTLIDRGFGALVRERCYKHPDLMQRLPPGCIEKLDRSDKFRTTKHKFGEKVWNAPVYKIPLEGVGYDFNHAAAGIEAGKFLLSKEELQSIFEPHVLSMLDRIIKQLDWLQERMSNRQVNYMILSGGLGSSTYVRERLQAELSSRSHPCAKQIKIIQAPDPQLVVVKGLLLDRMQSLQSPSGILRTRKARASYGVVCKTIYNPTINFNDDIEKDKWDDQMYALGQIKWLIKKGESIDPNSPISESFRKVIDPLSNNRAWDCLIVTSQNEMDFLPRSIKQAGVTRLCTVRSDLSGVTNSELQLRKKSRTCFFGGKKWYVCAFEVRAIIAPADLRFELLFNGQKFSRNHEPIRVSWNQEETSTSP</sequence>
<dbReference type="OrthoDB" id="2394218at2759"/>
<dbReference type="InterPro" id="IPR043129">
    <property type="entry name" value="ATPase_NBD"/>
</dbReference>
<gene>
    <name evidence="1" type="ORF">BD289DRAFT_12638</name>
</gene>
<dbReference type="CDD" id="cd10170">
    <property type="entry name" value="ASKHA_NBD_HSP70"/>
    <property type="match status" value="1"/>
</dbReference>
<keyword evidence="2" id="KW-1185">Reference proteome</keyword>
<dbReference type="Gene3D" id="3.30.420.40">
    <property type="match status" value="2"/>
</dbReference>
<evidence type="ECO:0008006" key="3">
    <source>
        <dbReference type="Google" id="ProtNLM"/>
    </source>
</evidence>
<dbReference type="Proteomes" id="UP000241462">
    <property type="component" value="Unassembled WGS sequence"/>
</dbReference>
<dbReference type="Gene3D" id="3.90.640.10">
    <property type="entry name" value="Actin, Chain A, domain 4"/>
    <property type="match status" value="1"/>
</dbReference>
<dbReference type="EMBL" id="KZ678475">
    <property type="protein sequence ID" value="PSR82545.1"/>
    <property type="molecule type" value="Genomic_DNA"/>
</dbReference>
<name>A0A2T3A4B4_9PEZI</name>
<evidence type="ECO:0000313" key="1">
    <source>
        <dbReference type="EMBL" id="PSR82545.1"/>
    </source>
</evidence>
<reference evidence="1 2" key="1">
    <citation type="journal article" date="2018" name="Mycol. Prog.">
        <title>Coniella lustricola, a new species from submerged detritus.</title>
        <authorList>
            <person name="Raudabaugh D.B."/>
            <person name="Iturriaga T."/>
            <person name="Carver A."/>
            <person name="Mondo S."/>
            <person name="Pangilinan J."/>
            <person name="Lipzen A."/>
            <person name="He G."/>
            <person name="Amirebrahimi M."/>
            <person name="Grigoriev I.V."/>
            <person name="Miller A.N."/>
        </authorList>
    </citation>
    <scope>NUCLEOTIDE SEQUENCE [LARGE SCALE GENOMIC DNA]</scope>
    <source>
        <strain evidence="1 2">B22-T-1</strain>
    </source>
</reference>